<evidence type="ECO:0000313" key="1">
    <source>
        <dbReference type="EMBL" id="MFI6501942.1"/>
    </source>
</evidence>
<evidence type="ECO:0000313" key="2">
    <source>
        <dbReference type="Proteomes" id="UP001612741"/>
    </source>
</evidence>
<name>A0ABW7Z180_9ACTN</name>
<reference evidence="1 2" key="1">
    <citation type="submission" date="2024-10" db="EMBL/GenBank/DDBJ databases">
        <title>The Natural Products Discovery Center: Release of the First 8490 Sequenced Strains for Exploring Actinobacteria Biosynthetic Diversity.</title>
        <authorList>
            <person name="Kalkreuter E."/>
            <person name="Kautsar S.A."/>
            <person name="Yang D."/>
            <person name="Bader C.D."/>
            <person name="Teijaro C.N."/>
            <person name="Fluegel L."/>
            <person name="Davis C.M."/>
            <person name="Simpson J.R."/>
            <person name="Lauterbach L."/>
            <person name="Steele A.D."/>
            <person name="Gui C."/>
            <person name="Meng S."/>
            <person name="Li G."/>
            <person name="Viehrig K."/>
            <person name="Ye F."/>
            <person name="Su P."/>
            <person name="Kiefer A.F."/>
            <person name="Nichols A."/>
            <person name="Cepeda A.J."/>
            <person name="Yan W."/>
            <person name="Fan B."/>
            <person name="Jiang Y."/>
            <person name="Adhikari A."/>
            <person name="Zheng C.-J."/>
            <person name="Schuster L."/>
            <person name="Cowan T.M."/>
            <person name="Smanski M.J."/>
            <person name="Chevrette M.G."/>
            <person name="De Carvalho L.P.S."/>
            <person name="Shen B."/>
        </authorList>
    </citation>
    <scope>NUCLEOTIDE SEQUENCE [LARGE SCALE GENOMIC DNA]</scope>
    <source>
        <strain evidence="1 2">NPDC050545</strain>
    </source>
</reference>
<accession>A0ABW7Z180</accession>
<sequence>MEDGEEIYLRVDPSDSLRDDYEDQFVMAEPGILEYREPLVGRYWIIFRDTGQTRAGSRGDPARIFELTTKVVRTTY</sequence>
<protein>
    <submittedName>
        <fullName evidence="1">Uncharacterized protein</fullName>
    </submittedName>
</protein>
<dbReference type="EMBL" id="JBITGY010000009">
    <property type="protein sequence ID" value="MFI6501942.1"/>
    <property type="molecule type" value="Genomic_DNA"/>
</dbReference>
<gene>
    <name evidence="1" type="ORF">ACIBG2_31490</name>
</gene>
<keyword evidence="2" id="KW-1185">Reference proteome</keyword>
<dbReference type="Proteomes" id="UP001612741">
    <property type="component" value="Unassembled WGS sequence"/>
</dbReference>
<dbReference type="RefSeq" id="WP_397086861.1">
    <property type="nucleotide sequence ID" value="NZ_JBITGY010000009.1"/>
</dbReference>
<organism evidence="1 2">
    <name type="scientific">Nonomuraea typhae</name>
    <dbReference type="NCBI Taxonomy" id="2603600"/>
    <lineage>
        <taxon>Bacteria</taxon>
        <taxon>Bacillati</taxon>
        <taxon>Actinomycetota</taxon>
        <taxon>Actinomycetes</taxon>
        <taxon>Streptosporangiales</taxon>
        <taxon>Streptosporangiaceae</taxon>
        <taxon>Nonomuraea</taxon>
    </lineage>
</organism>
<proteinExistence type="predicted"/>
<comment type="caution">
    <text evidence="1">The sequence shown here is derived from an EMBL/GenBank/DDBJ whole genome shotgun (WGS) entry which is preliminary data.</text>
</comment>